<reference evidence="3" key="1">
    <citation type="submission" date="2019-02" db="EMBL/GenBank/DDBJ databases">
        <authorList>
            <person name="Li S.-H."/>
        </authorList>
    </citation>
    <scope>NUCLEOTIDE SEQUENCE</scope>
    <source>
        <strain evidence="3">IMCC14734</strain>
    </source>
</reference>
<sequence>MPERNPLALITGAAQRIGAAICRQLHQADYDLVLHYRSSSESATALAAQLNALRPDSCSLVKADLAESDQIAKLTEQIDHSRLRLLVNNASVYLPTPQDQANPTNWDILMHTNLRAPWLLSQALAPVLGQNRGNIVNIIDAFAARPQPGYALYNTAKNGLASLTRQLALELAPAVRVNGVAPGAILWPEPGDAEMSEAERESLLRAIPLGRLGECEDIARCVLFLAAEAPYVTGQILAVDGGASLTPAS</sequence>
<dbReference type="InterPro" id="IPR020904">
    <property type="entry name" value="Sc_DH/Rdtase_CS"/>
</dbReference>
<dbReference type="PROSITE" id="PS00061">
    <property type="entry name" value="ADH_SHORT"/>
    <property type="match status" value="1"/>
</dbReference>
<dbReference type="Proteomes" id="UP001143362">
    <property type="component" value="Unassembled WGS sequence"/>
</dbReference>
<dbReference type="InterPro" id="IPR002347">
    <property type="entry name" value="SDR_fam"/>
</dbReference>
<dbReference type="RefSeq" id="WP_279247399.1">
    <property type="nucleotide sequence ID" value="NZ_SHNN01000007.1"/>
</dbReference>
<dbReference type="InterPro" id="IPR036291">
    <property type="entry name" value="NAD(P)-bd_dom_sf"/>
</dbReference>
<name>A0ABT3TM03_9GAMM</name>
<comment type="caution">
    <text evidence="3">The sequence shown here is derived from an EMBL/GenBank/DDBJ whole genome shotgun (WGS) entry which is preliminary data.</text>
</comment>
<protein>
    <submittedName>
        <fullName evidence="3">Pteridine reductase</fullName>
        <ecNumber evidence="3">1.5.1.33</ecNumber>
    </submittedName>
</protein>
<evidence type="ECO:0000313" key="3">
    <source>
        <dbReference type="EMBL" id="MCX2983364.1"/>
    </source>
</evidence>
<gene>
    <name evidence="3" type="ORF">EYC98_21090</name>
</gene>
<dbReference type="PANTHER" id="PTHR43639:SF1">
    <property type="entry name" value="SHORT-CHAIN DEHYDROGENASE_REDUCTASE FAMILY PROTEIN"/>
    <property type="match status" value="1"/>
</dbReference>
<evidence type="ECO:0000256" key="1">
    <source>
        <dbReference type="ARBA" id="ARBA00006484"/>
    </source>
</evidence>
<evidence type="ECO:0000313" key="4">
    <source>
        <dbReference type="Proteomes" id="UP001143362"/>
    </source>
</evidence>
<keyword evidence="4" id="KW-1185">Reference proteome</keyword>
<dbReference type="GO" id="GO:0047040">
    <property type="term" value="F:pteridine reductase activity"/>
    <property type="evidence" value="ECO:0007669"/>
    <property type="project" value="UniProtKB-EC"/>
</dbReference>
<dbReference type="Pfam" id="PF13561">
    <property type="entry name" value="adh_short_C2"/>
    <property type="match status" value="1"/>
</dbReference>
<dbReference type="Gene3D" id="3.40.50.720">
    <property type="entry name" value="NAD(P)-binding Rossmann-like Domain"/>
    <property type="match status" value="1"/>
</dbReference>
<dbReference type="SUPFAM" id="SSF51735">
    <property type="entry name" value="NAD(P)-binding Rossmann-fold domains"/>
    <property type="match status" value="1"/>
</dbReference>
<organism evidence="3 4">
    <name type="scientific">Candidatus Litorirhabdus singularis</name>
    <dbReference type="NCBI Taxonomy" id="2518993"/>
    <lineage>
        <taxon>Bacteria</taxon>
        <taxon>Pseudomonadati</taxon>
        <taxon>Pseudomonadota</taxon>
        <taxon>Gammaproteobacteria</taxon>
        <taxon>Cellvibrionales</taxon>
        <taxon>Halieaceae</taxon>
        <taxon>Candidatus Litorirhabdus</taxon>
    </lineage>
</organism>
<evidence type="ECO:0000256" key="2">
    <source>
        <dbReference type="ARBA" id="ARBA00023002"/>
    </source>
</evidence>
<dbReference type="PANTHER" id="PTHR43639">
    <property type="entry name" value="OXIDOREDUCTASE, SHORT-CHAIN DEHYDROGENASE/REDUCTASE FAMILY (AFU_ORTHOLOGUE AFUA_5G02870)"/>
    <property type="match status" value="1"/>
</dbReference>
<proteinExistence type="inferred from homology"/>
<comment type="similarity">
    <text evidence="1">Belongs to the short-chain dehydrogenases/reductases (SDR) family.</text>
</comment>
<dbReference type="EMBL" id="SHNN01000007">
    <property type="protein sequence ID" value="MCX2983364.1"/>
    <property type="molecule type" value="Genomic_DNA"/>
</dbReference>
<keyword evidence="2 3" id="KW-0560">Oxidoreductase</keyword>
<accession>A0ABT3TM03</accession>
<dbReference type="PRINTS" id="PR00080">
    <property type="entry name" value="SDRFAMILY"/>
</dbReference>
<dbReference type="EC" id="1.5.1.33" evidence="3"/>
<dbReference type="NCBIfam" id="NF006598">
    <property type="entry name" value="PRK09135.1"/>
    <property type="match status" value="1"/>
</dbReference>
<dbReference type="PRINTS" id="PR00081">
    <property type="entry name" value="GDHRDH"/>
</dbReference>